<dbReference type="KEGG" id="tact:SG35_028905"/>
<dbReference type="RefSeq" id="WP_044832649.1">
    <property type="nucleotide sequence ID" value="NZ_CP059736.1"/>
</dbReference>
<protein>
    <submittedName>
        <fullName evidence="1">Uncharacterized protein</fullName>
    </submittedName>
</protein>
<name>A0AAE9YY04_9GAMM</name>
<dbReference type="Proteomes" id="UP000032568">
    <property type="component" value="Chromosome pTact"/>
</dbReference>
<dbReference type="AlphaFoldDB" id="A0AAE9YY04"/>
<evidence type="ECO:0000313" key="2">
    <source>
        <dbReference type="Proteomes" id="UP000032568"/>
    </source>
</evidence>
<dbReference type="EMBL" id="CP059736">
    <property type="protein sequence ID" value="WDE02434.1"/>
    <property type="molecule type" value="Genomic_DNA"/>
</dbReference>
<keyword evidence="2" id="KW-1185">Reference proteome</keyword>
<organism evidence="1 2">
    <name type="scientific">Thalassomonas actiniarum</name>
    <dbReference type="NCBI Taxonomy" id="485447"/>
    <lineage>
        <taxon>Bacteria</taxon>
        <taxon>Pseudomonadati</taxon>
        <taxon>Pseudomonadota</taxon>
        <taxon>Gammaproteobacteria</taxon>
        <taxon>Alteromonadales</taxon>
        <taxon>Colwelliaceae</taxon>
        <taxon>Thalassomonas</taxon>
    </lineage>
</organism>
<reference evidence="1 2" key="1">
    <citation type="journal article" date="2015" name="Genome Announc.">
        <title>Draft Genome Sequences of Marine Isolates of Thalassomonas viridans and Thalassomonas actiniarum.</title>
        <authorList>
            <person name="Olonade I."/>
            <person name="van Zyl L.J."/>
            <person name="Trindade M."/>
        </authorList>
    </citation>
    <scope>NUCLEOTIDE SEQUENCE [LARGE SCALE GENOMIC DNA]</scope>
    <source>
        <strain evidence="1 2">A5K-106</strain>
    </source>
</reference>
<sequence length="151" mass="17749">MRFHQLKEVYQHVIDINKELTCLYEYFLANITDERTRIFVHFVIQKQTDAISYLNGLIKTESKSVLDSWLDEDIENKSINYIRTLKQQPNVTIDDVLAISADINEKINSWLMIIIDVSTNQTVKEHIQNLIELQSSKYQQLLHSAHRMADI</sequence>
<gene>
    <name evidence="1" type="ORF">SG35_028905</name>
</gene>
<evidence type="ECO:0000313" key="1">
    <source>
        <dbReference type="EMBL" id="WDE02434.1"/>
    </source>
</evidence>
<proteinExistence type="predicted"/>
<reference evidence="1 2" key="2">
    <citation type="journal article" date="2022" name="Mar. Drugs">
        <title>Bioassay-Guided Fractionation Leads to the Detection of Cholic Acid Generated by the Rare Thalassomonas sp.</title>
        <authorList>
            <person name="Pheiffer F."/>
            <person name="Schneider Y.K."/>
            <person name="Hansen E.H."/>
            <person name="Andersen J.H."/>
            <person name="Isaksson J."/>
            <person name="Busche T."/>
            <person name="R C."/>
            <person name="Kalinowski J."/>
            <person name="Zyl L.V."/>
            <person name="Trindade M."/>
        </authorList>
    </citation>
    <scope>NUCLEOTIDE SEQUENCE [LARGE SCALE GENOMIC DNA]</scope>
    <source>
        <strain evidence="1 2">A5K-106</strain>
    </source>
</reference>
<accession>A0AAE9YY04</accession>